<comment type="similarity">
    <text evidence="9">Belongs to the binding-protein-dependent transport system permease family.</text>
</comment>
<dbReference type="PANTHER" id="PTHR43386:SF1">
    <property type="entry name" value="D,D-DIPEPTIDE TRANSPORT SYSTEM PERMEASE PROTEIN DDPC-RELATED"/>
    <property type="match status" value="1"/>
</dbReference>
<name>A0ABV2R557_9HYPH</name>
<protein>
    <submittedName>
        <fullName evidence="11">Nickel transport system permease protein</fullName>
    </submittedName>
</protein>
<feature type="transmembrane region" description="Helical" evidence="9">
    <location>
        <begin position="88"/>
        <end position="110"/>
    </location>
</feature>
<feature type="transmembrane region" description="Helical" evidence="9">
    <location>
        <begin position="122"/>
        <end position="142"/>
    </location>
</feature>
<dbReference type="InterPro" id="IPR014157">
    <property type="entry name" value="Nickel_NikC"/>
</dbReference>
<dbReference type="EMBL" id="JBEPSM010000003">
    <property type="protein sequence ID" value="MET4635770.1"/>
    <property type="molecule type" value="Genomic_DNA"/>
</dbReference>
<dbReference type="Pfam" id="PF00528">
    <property type="entry name" value="BPD_transp_1"/>
    <property type="match status" value="1"/>
</dbReference>
<feature type="transmembrane region" description="Helical" evidence="9">
    <location>
        <begin position="148"/>
        <end position="168"/>
    </location>
</feature>
<dbReference type="NCBIfam" id="NF007738">
    <property type="entry name" value="PRK10417.1"/>
    <property type="match status" value="1"/>
</dbReference>
<keyword evidence="2 9" id="KW-0813">Transport</keyword>
<reference evidence="11 12" key="1">
    <citation type="submission" date="2024-06" db="EMBL/GenBank/DDBJ databases">
        <title>Sorghum-associated microbial communities from plants grown in Nebraska, USA.</title>
        <authorList>
            <person name="Schachtman D."/>
        </authorList>
    </citation>
    <scope>NUCLEOTIDE SEQUENCE [LARGE SCALE GENOMIC DNA]</scope>
    <source>
        <strain evidence="11 12">3207</strain>
    </source>
</reference>
<evidence type="ECO:0000256" key="5">
    <source>
        <dbReference type="ARBA" id="ARBA00022856"/>
    </source>
</evidence>
<dbReference type="PROSITE" id="PS50928">
    <property type="entry name" value="ABC_TM1"/>
    <property type="match status" value="1"/>
</dbReference>
<evidence type="ECO:0000313" key="11">
    <source>
        <dbReference type="EMBL" id="MET4635770.1"/>
    </source>
</evidence>
<comment type="subcellular location">
    <subcellularLocation>
        <location evidence="1 9">Cell membrane</location>
        <topology evidence="1 9">Multi-pass membrane protein</topology>
    </subcellularLocation>
</comment>
<dbReference type="NCBIfam" id="TIGR02790">
    <property type="entry name" value="nickel_nikC"/>
    <property type="match status" value="1"/>
</dbReference>
<dbReference type="Pfam" id="PF12911">
    <property type="entry name" value="OppC_N"/>
    <property type="match status" value="1"/>
</dbReference>
<dbReference type="PANTHER" id="PTHR43386">
    <property type="entry name" value="OLIGOPEPTIDE TRANSPORT SYSTEM PERMEASE PROTEIN APPC"/>
    <property type="match status" value="1"/>
</dbReference>
<evidence type="ECO:0000256" key="8">
    <source>
        <dbReference type="ARBA" id="ARBA00023136"/>
    </source>
</evidence>
<keyword evidence="12" id="KW-1185">Reference proteome</keyword>
<gene>
    <name evidence="11" type="ORF">ABIE08_003721</name>
</gene>
<keyword evidence="6" id="KW-0653">Protein transport</keyword>
<feature type="domain" description="ABC transmembrane type-1" evidence="10">
    <location>
        <begin position="82"/>
        <end position="275"/>
    </location>
</feature>
<dbReference type="InterPro" id="IPR050366">
    <property type="entry name" value="BP-dependent_transpt_permease"/>
</dbReference>
<keyword evidence="8 9" id="KW-0472">Membrane</keyword>
<dbReference type="InterPro" id="IPR035906">
    <property type="entry name" value="MetI-like_sf"/>
</dbReference>
<dbReference type="Proteomes" id="UP001549321">
    <property type="component" value="Unassembled WGS sequence"/>
</dbReference>
<keyword evidence="7 9" id="KW-1133">Transmembrane helix</keyword>
<accession>A0ABV2R557</accession>
<feature type="transmembrane region" description="Helical" evidence="9">
    <location>
        <begin position="249"/>
        <end position="274"/>
    </location>
</feature>
<proteinExistence type="inferred from homology"/>
<evidence type="ECO:0000256" key="4">
    <source>
        <dbReference type="ARBA" id="ARBA00022692"/>
    </source>
</evidence>
<keyword evidence="3" id="KW-1003">Cell membrane</keyword>
<evidence type="ECO:0000256" key="2">
    <source>
        <dbReference type="ARBA" id="ARBA00022448"/>
    </source>
</evidence>
<evidence type="ECO:0000256" key="6">
    <source>
        <dbReference type="ARBA" id="ARBA00022927"/>
    </source>
</evidence>
<evidence type="ECO:0000313" key="12">
    <source>
        <dbReference type="Proteomes" id="UP001549321"/>
    </source>
</evidence>
<evidence type="ECO:0000259" key="10">
    <source>
        <dbReference type="PROSITE" id="PS50928"/>
    </source>
</evidence>
<dbReference type="InterPro" id="IPR000515">
    <property type="entry name" value="MetI-like"/>
</dbReference>
<dbReference type="InterPro" id="IPR025966">
    <property type="entry name" value="OppC_N"/>
</dbReference>
<keyword evidence="4 9" id="KW-0812">Transmembrane</keyword>
<evidence type="ECO:0000256" key="7">
    <source>
        <dbReference type="ARBA" id="ARBA00022989"/>
    </source>
</evidence>
<feature type="transmembrane region" description="Helical" evidence="9">
    <location>
        <begin position="24"/>
        <end position="47"/>
    </location>
</feature>
<keyword evidence="5" id="KW-0571">Peptide transport</keyword>
<evidence type="ECO:0000256" key="3">
    <source>
        <dbReference type="ARBA" id="ARBA00022475"/>
    </source>
</evidence>
<sequence>MSVASLDARAARRRMWRLPIRDSWAVRIALLIVALLAIAAVAAPWIAPYDPDAVDLAQRLQGPSLAHWLGTDHLGRDELSRLIYGTRVSLGSVALSIVLILALAIAVGGLSGYMGGRVDQAIMRFCDCFLAFPTIVLALFLIGILGTGMVNVIIAIALSHFAWYARMVRGLVLSFRQRDFVLASRAAGASRVRVFFEHLFPAIMAQMIVLATLDIGHMMLHVAGLSFLGLGVQPPTAEWGVMIGDARQFVWSMPMLILWPGLALLLSVMAFNILGDAVRDRLDPSLHGDHQH</sequence>
<dbReference type="Gene3D" id="1.10.3720.10">
    <property type="entry name" value="MetI-like"/>
    <property type="match status" value="1"/>
</dbReference>
<evidence type="ECO:0000256" key="1">
    <source>
        <dbReference type="ARBA" id="ARBA00004651"/>
    </source>
</evidence>
<dbReference type="SUPFAM" id="SSF161098">
    <property type="entry name" value="MetI-like"/>
    <property type="match status" value="1"/>
</dbReference>
<evidence type="ECO:0000256" key="9">
    <source>
        <dbReference type="RuleBase" id="RU363032"/>
    </source>
</evidence>
<organism evidence="11 12">
    <name type="scientific">Kaistia defluvii</name>
    <dbReference type="NCBI Taxonomy" id="410841"/>
    <lineage>
        <taxon>Bacteria</taxon>
        <taxon>Pseudomonadati</taxon>
        <taxon>Pseudomonadota</taxon>
        <taxon>Alphaproteobacteria</taxon>
        <taxon>Hyphomicrobiales</taxon>
        <taxon>Kaistiaceae</taxon>
        <taxon>Kaistia</taxon>
    </lineage>
</organism>
<comment type="caution">
    <text evidence="11">The sequence shown here is derived from an EMBL/GenBank/DDBJ whole genome shotgun (WGS) entry which is preliminary data.</text>
</comment>
<dbReference type="CDD" id="cd06261">
    <property type="entry name" value="TM_PBP2"/>
    <property type="match status" value="1"/>
</dbReference>